<feature type="region of interest" description="Disordered" evidence="1">
    <location>
        <begin position="26"/>
        <end position="60"/>
    </location>
</feature>
<evidence type="ECO:0000313" key="3">
    <source>
        <dbReference type="EMBL" id="KAE9209108.1"/>
    </source>
</evidence>
<dbReference type="Proteomes" id="UP000460718">
    <property type="component" value="Unassembled WGS sequence"/>
</dbReference>
<dbReference type="EMBL" id="QXGC01001183">
    <property type="protein sequence ID" value="KAE9209108.1"/>
    <property type="molecule type" value="Genomic_DNA"/>
</dbReference>
<evidence type="ECO:0000313" key="4">
    <source>
        <dbReference type="Proteomes" id="UP000460718"/>
    </source>
</evidence>
<protein>
    <submittedName>
        <fullName evidence="2">Uncharacterized protein</fullName>
    </submittedName>
</protein>
<proteinExistence type="predicted"/>
<accession>A0A6A3JM94</accession>
<dbReference type="Proteomes" id="UP000476176">
    <property type="component" value="Unassembled WGS sequence"/>
</dbReference>
<dbReference type="AlphaFoldDB" id="A0A6A3JM94"/>
<reference evidence="4 5" key="1">
    <citation type="submission" date="2018-09" db="EMBL/GenBank/DDBJ databases">
        <title>Genomic investigation of the strawberry pathogen Phytophthora fragariae indicates pathogenicity is determined by transcriptional variation in three key races.</title>
        <authorList>
            <person name="Adams T.M."/>
            <person name="Armitage A.D."/>
            <person name="Sobczyk M.K."/>
            <person name="Bates H.J."/>
            <person name="Dunwell J.M."/>
            <person name="Nellist C.F."/>
            <person name="Harrison R.J."/>
        </authorList>
    </citation>
    <scope>NUCLEOTIDE SEQUENCE [LARGE SCALE GENOMIC DNA]</scope>
    <source>
        <strain evidence="3 5">BC-23</strain>
        <strain evidence="2 4">SCRP245</strain>
    </source>
</reference>
<evidence type="ECO:0000313" key="2">
    <source>
        <dbReference type="EMBL" id="KAE8995152.1"/>
    </source>
</evidence>
<gene>
    <name evidence="3" type="ORF">PF004_g16567</name>
    <name evidence="2" type="ORF">PF011_g16443</name>
</gene>
<name>A0A6A3JM94_9STRA</name>
<sequence length="60" mass="6590">MAACPLCRFPVFPAAYAELQAQADEEDISQQLNNSVPHFGEDTDSELSGEADDSTSDYEY</sequence>
<feature type="compositionally biased region" description="Acidic residues" evidence="1">
    <location>
        <begin position="42"/>
        <end position="60"/>
    </location>
</feature>
<evidence type="ECO:0000256" key="1">
    <source>
        <dbReference type="SAM" id="MobiDB-lite"/>
    </source>
</evidence>
<dbReference type="EMBL" id="QXFW01001177">
    <property type="protein sequence ID" value="KAE8995152.1"/>
    <property type="molecule type" value="Genomic_DNA"/>
</dbReference>
<comment type="caution">
    <text evidence="2">The sequence shown here is derived from an EMBL/GenBank/DDBJ whole genome shotgun (WGS) entry which is preliminary data.</text>
</comment>
<evidence type="ECO:0000313" key="5">
    <source>
        <dbReference type="Proteomes" id="UP000476176"/>
    </source>
</evidence>
<organism evidence="2 4">
    <name type="scientific">Phytophthora fragariae</name>
    <dbReference type="NCBI Taxonomy" id="53985"/>
    <lineage>
        <taxon>Eukaryota</taxon>
        <taxon>Sar</taxon>
        <taxon>Stramenopiles</taxon>
        <taxon>Oomycota</taxon>
        <taxon>Peronosporomycetes</taxon>
        <taxon>Peronosporales</taxon>
        <taxon>Peronosporaceae</taxon>
        <taxon>Phytophthora</taxon>
    </lineage>
</organism>